<dbReference type="InterPro" id="IPR011335">
    <property type="entry name" value="Restrct_endonuc-II-like"/>
</dbReference>
<dbReference type="SUPFAM" id="SSF52980">
    <property type="entry name" value="Restriction endonuclease-like"/>
    <property type="match status" value="1"/>
</dbReference>
<dbReference type="InterPro" id="IPR038726">
    <property type="entry name" value="PDDEXK_AddAB-type"/>
</dbReference>
<accession>A0A285TIH2</accession>
<reference evidence="10" key="1">
    <citation type="submission" date="2017-08" db="EMBL/GenBank/DDBJ databases">
        <authorList>
            <person name="Varghese N."/>
            <person name="Submissions S."/>
        </authorList>
    </citation>
    <scope>NUCLEOTIDE SEQUENCE [LARGE SCALE GENOMIC DNA]</scope>
    <source>
        <strain evidence="10">JC22</strain>
    </source>
</reference>
<evidence type="ECO:0000256" key="7">
    <source>
        <dbReference type="ARBA" id="ARBA00023204"/>
    </source>
</evidence>
<dbReference type="GO" id="GO:0005524">
    <property type="term" value="F:ATP binding"/>
    <property type="evidence" value="ECO:0007669"/>
    <property type="project" value="UniProtKB-KW"/>
</dbReference>
<evidence type="ECO:0000256" key="5">
    <source>
        <dbReference type="ARBA" id="ARBA00022840"/>
    </source>
</evidence>
<keyword evidence="1" id="KW-0547">Nucleotide-binding</keyword>
<evidence type="ECO:0000313" key="9">
    <source>
        <dbReference type="EMBL" id="SOC22025.1"/>
    </source>
</evidence>
<evidence type="ECO:0000256" key="3">
    <source>
        <dbReference type="ARBA" id="ARBA00022801"/>
    </source>
</evidence>
<dbReference type="Proteomes" id="UP000219636">
    <property type="component" value="Unassembled WGS sequence"/>
</dbReference>
<dbReference type="GO" id="GO:0003677">
    <property type="term" value="F:DNA binding"/>
    <property type="evidence" value="ECO:0007669"/>
    <property type="project" value="UniProtKB-KW"/>
</dbReference>
<dbReference type="InterPro" id="IPR011604">
    <property type="entry name" value="PDDEXK-like_dom_sf"/>
</dbReference>
<evidence type="ECO:0000256" key="4">
    <source>
        <dbReference type="ARBA" id="ARBA00022806"/>
    </source>
</evidence>
<proteinExistence type="predicted"/>
<gene>
    <name evidence="9" type="ORF">SAMN05880501_113112</name>
</gene>
<keyword evidence="3" id="KW-0378">Hydrolase</keyword>
<keyword evidence="10" id="KW-1185">Reference proteome</keyword>
<evidence type="ECO:0000256" key="2">
    <source>
        <dbReference type="ARBA" id="ARBA00022763"/>
    </source>
</evidence>
<keyword evidence="4" id="KW-0347">Helicase</keyword>
<dbReference type="Gene3D" id="3.90.320.10">
    <property type="match status" value="1"/>
</dbReference>
<evidence type="ECO:0000256" key="6">
    <source>
        <dbReference type="ARBA" id="ARBA00023125"/>
    </source>
</evidence>
<keyword evidence="5" id="KW-0067">ATP-binding</keyword>
<sequence>MDTFSFSRLSLYDDCPRRFYYRYILALEEKEGVPLWLGRAIHKAIERKIVGDSFDSALIQGMAAINFNQTVPFNDLKFLLNNLPANVQGNTEQYFKLALNEEGTLFLQGYIDLQNGPEITDWKSNRKIYSVNDTAQIGLYSWAIHQLYGYEQVKGRLYFLRFRKESAFVYDRSTMELARQWALQLAQEILIKLQQVQSGGNWCGLFPSVRSSKCSHCPFAIACYRSQSNPIIKTFLESE</sequence>
<evidence type="ECO:0000259" key="8">
    <source>
        <dbReference type="Pfam" id="PF12705"/>
    </source>
</evidence>
<dbReference type="GO" id="GO:0006281">
    <property type="term" value="P:DNA repair"/>
    <property type="evidence" value="ECO:0007669"/>
    <property type="project" value="UniProtKB-KW"/>
</dbReference>
<dbReference type="GO" id="GO:0004386">
    <property type="term" value="F:helicase activity"/>
    <property type="evidence" value="ECO:0007669"/>
    <property type="project" value="UniProtKB-KW"/>
</dbReference>
<dbReference type="Pfam" id="PF12705">
    <property type="entry name" value="PDDEXK_1"/>
    <property type="match status" value="1"/>
</dbReference>
<dbReference type="AlphaFoldDB" id="A0A285TIH2"/>
<keyword evidence="6" id="KW-0238">DNA-binding</keyword>
<dbReference type="GO" id="GO:0016787">
    <property type="term" value="F:hydrolase activity"/>
    <property type="evidence" value="ECO:0007669"/>
    <property type="project" value="UniProtKB-KW"/>
</dbReference>
<name>A0A285TIH2_9BACL</name>
<dbReference type="EMBL" id="OBMQ01000013">
    <property type="protein sequence ID" value="SOC22025.1"/>
    <property type="molecule type" value="Genomic_DNA"/>
</dbReference>
<feature type="domain" description="PD-(D/E)XK endonuclease-like" evidence="8">
    <location>
        <begin position="3"/>
        <end position="223"/>
    </location>
</feature>
<dbReference type="RefSeq" id="WP_161946713.1">
    <property type="nucleotide sequence ID" value="NZ_OBMQ01000013.1"/>
</dbReference>
<keyword evidence="2" id="KW-0227">DNA damage</keyword>
<evidence type="ECO:0000313" key="10">
    <source>
        <dbReference type="Proteomes" id="UP000219636"/>
    </source>
</evidence>
<keyword evidence="7" id="KW-0234">DNA repair</keyword>
<evidence type="ECO:0000256" key="1">
    <source>
        <dbReference type="ARBA" id="ARBA00022741"/>
    </source>
</evidence>
<protein>
    <submittedName>
        <fullName evidence="9">PD-(D/E)XK nuclease superfamily protein</fullName>
    </submittedName>
</protein>
<organism evidence="9 10">
    <name type="scientific">Ureibacillus xyleni</name>
    <dbReference type="NCBI Taxonomy" id="614648"/>
    <lineage>
        <taxon>Bacteria</taxon>
        <taxon>Bacillati</taxon>
        <taxon>Bacillota</taxon>
        <taxon>Bacilli</taxon>
        <taxon>Bacillales</taxon>
        <taxon>Caryophanaceae</taxon>
        <taxon>Ureibacillus</taxon>
    </lineage>
</organism>